<dbReference type="RefSeq" id="WP_207162136.1">
    <property type="nucleotide sequence ID" value="NZ_CP071382.1"/>
</dbReference>
<evidence type="ECO:0000259" key="1">
    <source>
        <dbReference type="Pfam" id="PF00329"/>
    </source>
</evidence>
<dbReference type="Proteomes" id="UP000663651">
    <property type="component" value="Chromosome"/>
</dbReference>
<dbReference type="EMBL" id="CP071382">
    <property type="protein sequence ID" value="QSV44457.1"/>
    <property type="molecule type" value="Genomic_DNA"/>
</dbReference>
<protein>
    <submittedName>
        <fullName evidence="2">NADH-quinone oxidoreductase subunit C</fullName>
    </submittedName>
</protein>
<reference evidence="2 3" key="1">
    <citation type="submission" date="2021-03" db="EMBL/GenBank/DDBJ databases">
        <title>Geobacter metallireducens gen. nov. sp. nov., a microorganism capable of coupling the complete oxidation of organic compounds to the reduction of iron and other metals.</title>
        <authorList>
            <person name="Li Y."/>
        </authorList>
    </citation>
    <scope>NUCLEOTIDE SEQUENCE [LARGE SCALE GENOMIC DNA]</scope>
    <source>
        <strain evidence="2 3">Jerry-YX</strain>
    </source>
</reference>
<accession>A0ABX7PZ92</accession>
<organism evidence="2 3">
    <name type="scientific">Geobacter benzoatilyticus</name>
    <dbReference type="NCBI Taxonomy" id="2815309"/>
    <lineage>
        <taxon>Bacteria</taxon>
        <taxon>Pseudomonadati</taxon>
        <taxon>Thermodesulfobacteriota</taxon>
        <taxon>Desulfuromonadia</taxon>
        <taxon>Geobacterales</taxon>
        <taxon>Geobacteraceae</taxon>
        <taxon>Geobacter</taxon>
    </lineage>
</organism>
<gene>
    <name evidence="2" type="ORF">JZM60_09750</name>
</gene>
<keyword evidence="3" id="KW-1185">Reference proteome</keyword>
<dbReference type="Gene3D" id="3.30.460.80">
    <property type="entry name" value="NADH:ubiquinone oxidoreductase, 30kDa subunit"/>
    <property type="match status" value="1"/>
</dbReference>
<dbReference type="Pfam" id="PF00329">
    <property type="entry name" value="Complex1_30kDa"/>
    <property type="match status" value="1"/>
</dbReference>
<evidence type="ECO:0000313" key="2">
    <source>
        <dbReference type="EMBL" id="QSV44457.1"/>
    </source>
</evidence>
<dbReference type="SUPFAM" id="SSF143243">
    <property type="entry name" value="Nqo5-like"/>
    <property type="match status" value="1"/>
</dbReference>
<feature type="domain" description="NADH:ubiquinone oxidoreductase 30kDa subunit" evidence="1">
    <location>
        <begin position="58"/>
        <end position="142"/>
    </location>
</feature>
<dbReference type="InterPro" id="IPR001268">
    <property type="entry name" value="NADH_UbQ_OxRdtase_30kDa_su"/>
</dbReference>
<sequence length="178" mass="19891">MTDLKDKVPAALARRIGEEVAVEWRTDAKGVLTGWCRLREGAFILPAAEGVAELAGRLSMVTASRFDRTREQGVREVAYHFDLDGTTLTLAIELPLDGAQVPSLTPIFRNADWNEREFMELYDIRVLGHPDPRRLFIDKSIEPAAFERLIPYSTFSNGASSKALWDKVMARLGGEETP</sequence>
<proteinExistence type="predicted"/>
<name>A0ABX7PZ92_9BACT</name>
<evidence type="ECO:0000313" key="3">
    <source>
        <dbReference type="Proteomes" id="UP000663651"/>
    </source>
</evidence>
<dbReference type="InterPro" id="IPR037232">
    <property type="entry name" value="NADH_quin_OxRdtase_su_C/D-like"/>
</dbReference>